<reference evidence="1 2" key="1">
    <citation type="journal article" date="2014" name="Am. J. Bot.">
        <title>Genome assembly and annotation for red clover (Trifolium pratense; Fabaceae).</title>
        <authorList>
            <person name="Istvanek J."/>
            <person name="Jaros M."/>
            <person name="Krenek A."/>
            <person name="Repkova J."/>
        </authorList>
    </citation>
    <scope>NUCLEOTIDE SEQUENCE [LARGE SCALE GENOMIC DNA]</scope>
    <source>
        <strain evidence="2">cv. Tatra</strain>
        <tissue evidence="1">Young leaves</tissue>
    </source>
</reference>
<organism evidence="1 2">
    <name type="scientific">Trifolium pratense</name>
    <name type="common">Red clover</name>
    <dbReference type="NCBI Taxonomy" id="57577"/>
    <lineage>
        <taxon>Eukaryota</taxon>
        <taxon>Viridiplantae</taxon>
        <taxon>Streptophyta</taxon>
        <taxon>Embryophyta</taxon>
        <taxon>Tracheophyta</taxon>
        <taxon>Spermatophyta</taxon>
        <taxon>Magnoliopsida</taxon>
        <taxon>eudicotyledons</taxon>
        <taxon>Gunneridae</taxon>
        <taxon>Pentapetalae</taxon>
        <taxon>rosids</taxon>
        <taxon>fabids</taxon>
        <taxon>Fabales</taxon>
        <taxon>Fabaceae</taxon>
        <taxon>Papilionoideae</taxon>
        <taxon>50 kb inversion clade</taxon>
        <taxon>NPAAA clade</taxon>
        <taxon>Hologalegina</taxon>
        <taxon>IRL clade</taxon>
        <taxon>Trifolieae</taxon>
        <taxon>Trifolium</taxon>
    </lineage>
</organism>
<evidence type="ECO:0000313" key="2">
    <source>
        <dbReference type="Proteomes" id="UP000236291"/>
    </source>
</evidence>
<protein>
    <submittedName>
        <fullName evidence="1">Uncharacterized protein</fullName>
    </submittedName>
</protein>
<dbReference type="ExpressionAtlas" id="A0A2K3LF65">
    <property type="expression patterns" value="baseline"/>
</dbReference>
<name>A0A2K3LF65_TRIPR</name>
<dbReference type="AlphaFoldDB" id="A0A2K3LF65"/>
<dbReference type="Proteomes" id="UP000236291">
    <property type="component" value="Unassembled WGS sequence"/>
</dbReference>
<dbReference type="EMBL" id="ASHM01031917">
    <property type="protein sequence ID" value="PNX77171.1"/>
    <property type="molecule type" value="Genomic_DNA"/>
</dbReference>
<reference evidence="1 2" key="2">
    <citation type="journal article" date="2017" name="Front. Plant Sci.">
        <title>Gene Classification and Mining of Molecular Markers Useful in Red Clover (Trifolium pratense) Breeding.</title>
        <authorList>
            <person name="Istvanek J."/>
            <person name="Dluhosova J."/>
            <person name="Dluhos P."/>
            <person name="Patkova L."/>
            <person name="Nedelnik J."/>
            <person name="Repkova J."/>
        </authorList>
    </citation>
    <scope>NUCLEOTIDE SEQUENCE [LARGE SCALE GENOMIC DNA]</scope>
    <source>
        <strain evidence="2">cv. Tatra</strain>
        <tissue evidence="1">Young leaves</tissue>
    </source>
</reference>
<accession>A0A2K3LF65</accession>
<comment type="caution">
    <text evidence="1">The sequence shown here is derived from an EMBL/GenBank/DDBJ whole genome shotgun (WGS) entry which is preliminary data.</text>
</comment>
<gene>
    <name evidence="1" type="ORF">L195_g033134</name>
</gene>
<evidence type="ECO:0000313" key="1">
    <source>
        <dbReference type="EMBL" id="PNX77171.1"/>
    </source>
</evidence>
<proteinExistence type="predicted"/>
<sequence>MHLCVDENEDGYGLVTLRTYRGHLCFERLSIVGDCFRTEDESRRSLGSFGGSDVLSLSRKQMFGNTPLAQIGVNPLNVAAPQQPLVPQNEVLVVVPDEVVENDNGMNFMKKRIRMKILVFIRRKENFAQTTISRRMTT</sequence>